<feature type="transmembrane region" description="Helical" evidence="6">
    <location>
        <begin position="433"/>
        <end position="458"/>
    </location>
</feature>
<feature type="transmembrane region" description="Helical" evidence="6">
    <location>
        <begin position="283"/>
        <end position="306"/>
    </location>
</feature>
<dbReference type="PANTHER" id="PTHR43791">
    <property type="entry name" value="PERMEASE-RELATED"/>
    <property type="match status" value="1"/>
</dbReference>
<keyword evidence="3 6" id="KW-0812">Transmembrane</keyword>
<keyword evidence="4 6" id="KW-1133">Transmembrane helix</keyword>
<dbReference type="GO" id="GO:0016020">
    <property type="term" value="C:membrane"/>
    <property type="evidence" value="ECO:0007669"/>
    <property type="project" value="UniProtKB-SubCell"/>
</dbReference>
<feature type="transmembrane region" description="Helical" evidence="6">
    <location>
        <begin position="210"/>
        <end position="232"/>
    </location>
</feature>
<dbReference type="InterPro" id="IPR036259">
    <property type="entry name" value="MFS_trans_sf"/>
</dbReference>
<evidence type="ECO:0000256" key="2">
    <source>
        <dbReference type="ARBA" id="ARBA00022448"/>
    </source>
</evidence>
<feature type="transmembrane region" description="Helical" evidence="6">
    <location>
        <begin position="373"/>
        <end position="394"/>
    </location>
</feature>
<dbReference type="Proteomes" id="UP001233271">
    <property type="component" value="Chromosome 2"/>
</dbReference>
<dbReference type="Gene3D" id="1.20.1250.20">
    <property type="entry name" value="MFS general substrate transporter like domains"/>
    <property type="match status" value="2"/>
</dbReference>
<dbReference type="FunFam" id="1.20.1250.20:FF:000013">
    <property type="entry name" value="MFS general substrate transporter"/>
    <property type="match status" value="1"/>
</dbReference>
<feature type="transmembrane region" description="Helical" evidence="6">
    <location>
        <begin position="114"/>
        <end position="137"/>
    </location>
</feature>
<accession>A0AA48IBE9</accession>
<dbReference type="Pfam" id="PF07690">
    <property type="entry name" value="MFS_1"/>
    <property type="match status" value="1"/>
</dbReference>
<evidence type="ECO:0000313" key="9">
    <source>
        <dbReference type="Proteomes" id="UP001233271"/>
    </source>
</evidence>
<reference evidence="8" key="1">
    <citation type="journal article" date="2023" name="BMC Genomics">
        <title>Chromosome-level genome assemblies of Cutaneotrichosporon spp. (Trichosporonales, Basidiomycota) reveal imbalanced evolution between nucleotide sequences and chromosome synteny.</title>
        <authorList>
            <person name="Kobayashi Y."/>
            <person name="Kayamori A."/>
            <person name="Aoki K."/>
            <person name="Shiwa Y."/>
            <person name="Matsutani M."/>
            <person name="Fujita N."/>
            <person name="Sugita T."/>
            <person name="Iwasaki W."/>
            <person name="Tanaka N."/>
            <person name="Takashima M."/>
        </authorList>
    </citation>
    <scope>NUCLEOTIDE SEQUENCE</scope>
    <source>
        <strain evidence="8">HIS019</strain>
    </source>
</reference>
<keyword evidence="5 6" id="KW-0472">Membrane</keyword>
<dbReference type="EMBL" id="AP028213">
    <property type="protein sequence ID" value="BEI89717.1"/>
    <property type="molecule type" value="Genomic_DNA"/>
</dbReference>
<feature type="domain" description="Major facilitator superfamily (MFS) profile" evidence="7">
    <location>
        <begin position="51"/>
        <end position="462"/>
    </location>
</feature>
<feature type="transmembrane region" description="Helical" evidence="6">
    <location>
        <begin position="180"/>
        <end position="198"/>
    </location>
</feature>
<feature type="transmembrane region" description="Helical" evidence="6">
    <location>
        <begin position="47"/>
        <end position="64"/>
    </location>
</feature>
<evidence type="ECO:0000256" key="3">
    <source>
        <dbReference type="ARBA" id="ARBA00022692"/>
    </source>
</evidence>
<dbReference type="RefSeq" id="XP_060454983.1">
    <property type="nucleotide sequence ID" value="XM_060598162.1"/>
</dbReference>
<feature type="transmembrane region" description="Helical" evidence="6">
    <location>
        <begin position="84"/>
        <end position="102"/>
    </location>
</feature>
<feature type="transmembrane region" description="Helical" evidence="6">
    <location>
        <begin position="406"/>
        <end position="427"/>
    </location>
</feature>
<comment type="subcellular location">
    <subcellularLocation>
        <location evidence="1">Membrane</location>
        <topology evidence="1">Multi-pass membrane protein</topology>
    </subcellularLocation>
</comment>
<dbReference type="InterPro" id="IPR020846">
    <property type="entry name" value="MFS_dom"/>
</dbReference>
<dbReference type="KEGG" id="ccac:CcaHIS019_0210790"/>
<name>A0AA48IBE9_9TREE</name>
<dbReference type="SUPFAM" id="SSF103473">
    <property type="entry name" value="MFS general substrate transporter"/>
    <property type="match status" value="1"/>
</dbReference>
<dbReference type="InterPro" id="IPR011701">
    <property type="entry name" value="MFS"/>
</dbReference>
<evidence type="ECO:0000256" key="6">
    <source>
        <dbReference type="SAM" id="Phobius"/>
    </source>
</evidence>
<feature type="transmembrane region" description="Helical" evidence="6">
    <location>
        <begin position="149"/>
        <end position="168"/>
    </location>
</feature>
<evidence type="ECO:0000256" key="1">
    <source>
        <dbReference type="ARBA" id="ARBA00004141"/>
    </source>
</evidence>
<dbReference type="PANTHER" id="PTHR43791:SF23">
    <property type="entry name" value="MAJOR FACILITATOR SUPERFAMILY (MFS) PROFILE DOMAIN-CONTAINING PROTEIN"/>
    <property type="match status" value="1"/>
</dbReference>
<gene>
    <name evidence="8" type="ORF">CcaverHIS019_0210790</name>
</gene>
<feature type="transmembrane region" description="Helical" evidence="6">
    <location>
        <begin position="349"/>
        <end position="367"/>
    </location>
</feature>
<dbReference type="GeneID" id="85493588"/>
<evidence type="ECO:0000256" key="5">
    <source>
        <dbReference type="ARBA" id="ARBA00023136"/>
    </source>
</evidence>
<feature type="transmembrane region" description="Helical" evidence="6">
    <location>
        <begin position="318"/>
        <end position="337"/>
    </location>
</feature>
<evidence type="ECO:0000259" key="7">
    <source>
        <dbReference type="PROSITE" id="PS50850"/>
    </source>
</evidence>
<proteinExistence type="predicted"/>
<evidence type="ECO:0000256" key="4">
    <source>
        <dbReference type="ARBA" id="ARBA00022989"/>
    </source>
</evidence>
<organism evidence="8 9">
    <name type="scientific">Cutaneotrichosporon cavernicola</name>
    <dbReference type="NCBI Taxonomy" id="279322"/>
    <lineage>
        <taxon>Eukaryota</taxon>
        <taxon>Fungi</taxon>
        <taxon>Dikarya</taxon>
        <taxon>Basidiomycota</taxon>
        <taxon>Agaricomycotina</taxon>
        <taxon>Tremellomycetes</taxon>
        <taxon>Trichosporonales</taxon>
        <taxon>Trichosporonaceae</taxon>
        <taxon>Cutaneotrichosporon</taxon>
    </lineage>
</organism>
<protein>
    <recommendedName>
        <fullName evidence="7">Major facilitator superfamily (MFS) profile domain-containing protein</fullName>
    </recommendedName>
</protein>
<dbReference type="AlphaFoldDB" id="A0AA48IBE9"/>
<sequence>MSDDKASIQASLKDDYGHNLAVEVPASIAALTEPDRIALDKAATRKVDILLMPALVVLYILNYLDRQNISTAKIGGMTTDLGMTAQQLSTCVAVLFAGYVSLQIPSNIIASKVTWPSTYICLMCGLWGAVSACTGAVNSYAGMAICRTILGFTEAAFFPGALYLLSMFYTKEQLALRTAILYSGSQLGNAFGGLFALACLQLDGAHGLEGWRWLFIVEGVMTVGFAIIFATYMPNRPESMRWLSPIEREQLLYRLAADRGTKDGAEEMGQRQAIRLAFTDIKVWLVGITLTIAYVAAAVTNFFPIVVNGLGFNRTTTLAITAPPYILCILVINLNGFHSDKKRERTWHIIGPFFVTILANVIAVATTNIGARYFAMMLMPASFYSASIVLLSWISTTVVGPHTKRAVAIAIINAVSNTSNIWTSYLYTGAPRYTLAFAVNLAASVVVVLLVLVTRWYLARLNAKLERGEDLGKQGPSAVQIEAGFRFVL</sequence>
<keyword evidence="2" id="KW-0813">Transport</keyword>
<dbReference type="FunFam" id="1.20.1250.20:FF:000057">
    <property type="entry name" value="MFS general substrate transporter"/>
    <property type="match status" value="1"/>
</dbReference>
<evidence type="ECO:0000313" key="8">
    <source>
        <dbReference type="EMBL" id="BEI89717.1"/>
    </source>
</evidence>
<dbReference type="PROSITE" id="PS50850">
    <property type="entry name" value="MFS"/>
    <property type="match status" value="1"/>
</dbReference>
<dbReference type="GO" id="GO:0022857">
    <property type="term" value="F:transmembrane transporter activity"/>
    <property type="evidence" value="ECO:0007669"/>
    <property type="project" value="InterPro"/>
</dbReference>
<keyword evidence="9" id="KW-1185">Reference proteome</keyword>